<feature type="signal peptide" evidence="2">
    <location>
        <begin position="1"/>
        <end position="38"/>
    </location>
</feature>
<dbReference type="Proteomes" id="UP000295096">
    <property type="component" value="Unassembled WGS sequence"/>
</dbReference>
<dbReference type="InterPro" id="IPR005064">
    <property type="entry name" value="BUG"/>
</dbReference>
<evidence type="ECO:0000313" key="3">
    <source>
        <dbReference type="EMBL" id="TDH62859.1"/>
    </source>
</evidence>
<dbReference type="EMBL" id="SMSJ01000008">
    <property type="protein sequence ID" value="TDH62859.1"/>
    <property type="molecule type" value="Genomic_DNA"/>
</dbReference>
<dbReference type="Gene3D" id="3.40.190.150">
    <property type="entry name" value="Bordetella uptake gene, domain 1"/>
    <property type="match status" value="1"/>
</dbReference>
<sequence>MPCDTQPTCLGRRMSGILPRRALLVGSAALALPLAAPAQTAPAFPGQPIRLVVPFAPGGTTDLVARLLSQGLQDQLGQPVIIENRAGAGATVGSLAVAQAAPDGHTLLMSNIASQGVAPSLYRSLRYDALRDFTHIALVVDNPLAFLANPRFPATTLADVVRLSREDARGIDIASSGSGSTNHLLILQFGQATGAHVNHVPYRGAGPAMTDTIAGVVPMMSDSLPSAAAHIRAGSVRPLALSAGTRHPAFPAVPTFREQGVDLVSTSWFGLSGPAGLPPAVTERLGRAAAAVLADPALRARFAEIGGTVGALGPDGYTEFVRAEIARWAPVVQASGAQVD</sequence>
<dbReference type="Pfam" id="PF03401">
    <property type="entry name" value="TctC"/>
    <property type="match status" value="1"/>
</dbReference>
<dbReference type="PIRSF" id="PIRSF017082">
    <property type="entry name" value="YflP"/>
    <property type="match status" value="1"/>
</dbReference>
<feature type="chain" id="PRO_5020671515" evidence="2">
    <location>
        <begin position="39"/>
        <end position="340"/>
    </location>
</feature>
<accession>A0A4R5QJ86</accession>
<dbReference type="InterPro" id="IPR042100">
    <property type="entry name" value="Bug_dom1"/>
</dbReference>
<keyword evidence="4" id="KW-1185">Reference proteome</keyword>
<dbReference type="AlphaFoldDB" id="A0A4R5QJ86"/>
<comment type="caution">
    <text evidence="3">The sequence shown here is derived from an EMBL/GenBank/DDBJ whole genome shotgun (WGS) entry which is preliminary data.</text>
</comment>
<comment type="similarity">
    <text evidence="1">Belongs to the UPF0065 (bug) family.</text>
</comment>
<reference evidence="3 4" key="1">
    <citation type="journal article" date="2016" name="J. Microbiol.">
        <title>Dankookia rubra gen. nov., sp. nov., an alphaproteobacterium isolated from sediment of a shallow stream.</title>
        <authorList>
            <person name="Kim W.H."/>
            <person name="Kim D.H."/>
            <person name="Kang K."/>
            <person name="Ahn T.Y."/>
        </authorList>
    </citation>
    <scope>NUCLEOTIDE SEQUENCE [LARGE SCALE GENOMIC DNA]</scope>
    <source>
        <strain evidence="3 4">JCM30602</strain>
    </source>
</reference>
<dbReference type="OrthoDB" id="7248487at2"/>
<evidence type="ECO:0000313" key="4">
    <source>
        <dbReference type="Proteomes" id="UP000295096"/>
    </source>
</evidence>
<dbReference type="CDD" id="cd07012">
    <property type="entry name" value="PBP2_Bug_TTT"/>
    <property type="match status" value="1"/>
</dbReference>
<protein>
    <submittedName>
        <fullName evidence="3">Tripartite tricarboxylate transporter substrate binding protein</fullName>
    </submittedName>
</protein>
<name>A0A4R5QJ86_9PROT</name>
<organism evidence="3 4">
    <name type="scientific">Dankookia rubra</name>
    <dbReference type="NCBI Taxonomy" id="1442381"/>
    <lineage>
        <taxon>Bacteria</taxon>
        <taxon>Pseudomonadati</taxon>
        <taxon>Pseudomonadota</taxon>
        <taxon>Alphaproteobacteria</taxon>
        <taxon>Acetobacterales</taxon>
        <taxon>Roseomonadaceae</taxon>
        <taxon>Dankookia</taxon>
    </lineage>
</organism>
<dbReference type="Gene3D" id="3.40.190.10">
    <property type="entry name" value="Periplasmic binding protein-like II"/>
    <property type="match status" value="1"/>
</dbReference>
<evidence type="ECO:0000256" key="2">
    <source>
        <dbReference type="SAM" id="SignalP"/>
    </source>
</evidence>
<gene>
    <name evidence="3" type="ORF">E2C06_09190</name>
</gene>
<dbReference type="SUPFAM" id="SSF53850">
    <property type="entry name" value="Periplasmic binding protein-like II"/>
    <property type="match status" value="1"/>
</dbReference>
<evidence type="ECO:0000256" key="1">
    <source>
        <dbReference type="ARBA" id="ARBA00006987"/>
    </source>
</evidence>
<dbReference type="PANTHER" id="PTHR42928:SF5">
    <property type="entry name" value="BLR1237 PROTEIN"/>
    <property type="match status" value="1"/>
</dbReference>
<proteinExistence type="inferred from homology"/>
<dbReference type="PANTHER" id="PTHR42928">
    <property type="entry name" value="TRICARBOXYLATE-BINDING PROTEIN"/>
    <property type="match status" value="1"/>
</dbReference>
<keyword evidence="2" id="KW-0732">Signal</keyword>